<keyword evidence="1" id="KW-0812">Transmembrane</keyword>
<accession>A0A2H0B687</accession>
<feature type="transmembrane region" description="Helical" evidence="1">
    <location>
        <begin position="170"/>
        <end position="187"/>
    </location>
</feature>
<keyword evidence="1" id="KW-0472">Membrane</keyword>
<feature type="transmembrane region" description="Helical" evidence="1">
    <location>
        <begin position="292"/>
        <end position="314"/>
    </location>
</feature>
<feature type="transmembrane region" description="Helical" evidence="1">
    <location>
        <begin position="118"/>
        <end position="135"/>
    </location>
</feature>
<feature type="transmembrane region" description="Helical" evidence="1">
    <location>
        <begin position="193"/>
        <end position="212"/>
    </location>
</feature>
<evidence type="ECO:0000313" key="2">
    <source>
        <dbReference type="EMBL" id="PIP53156.1"/>
    </source>
</evidence>
<comment type="caution">
    <text evidence="2">The sequence shown here is derived from an EMBL/GenBank/DDBJ whole genome shotgun (WGS) entry which is preliminary data.</text>
</comment>
<name>A0A2H0B687_9BACT</name>
<keyword evidence="1" id="KW-1133">Transmembrane helix</keyword>
<feature type="transmembrane region" description="Helical" evidence="1">
    <location>
        <begin position="224"/>
        <end position="247"/>
    </location>
</feature>
<dbReference type="AlphaFoldDB" id="A0A2H0B687"/>
<evidence type="ECO:0008006" key="4">
    <source>
        <dbReference type="Google" id="ProtNLM"/>
    </source>
</evidence>
<dbReference type="Proteomes" id="UP000229459">
    <property type="component" value="Unassembled WGS sequence"/>
</dbReference>
<dbReference type="EMBL" id="PCSR01000059">
    <property type="protein sequence ID" value="PIP53156.1"/>
    <property type="molecule type" value="Genomic_DNA"/>
</dbReference>
<evidence type="ECO:0000256" key="1">
    <source>
        <dbReference type="SAM" id="Phobius"/>
    </source>
</evidence>
<evidence type="ECO:0000313" key="3">
    <source>
        <dbReference type="Proteomes" id="UP000229459"/>
    </source>
</evidence>
<feature type="transmembrane region" description="Helical" evidence="1">
    <location>
        <begin position="141"/>
        <end position="163"/>
    </location>
</feature>
<sequence>MKLKILLIISLVFVLPTLIPLFHQGFFPMHDFTHVARMAELDRGLKAGQIPARWSDNFGWGYGMPLMHFYAPLFYYFGELFFLIGIPAVICIKIAIFIAVILGFIFSFKLGEEFFGKWGGLLTAIAFTYAPYRAVQLYVRGALTELLATTFIPLVMLTLYLLIKSSFTKSIKIKTIISFALSLTGIFLSHNVITIIVLPLLFIWGIFWIIYFSITINKRIFKPIGIVVVGGFLAILLSIWFLIPAFFEKDYTIVSTIAGGYSFYKLHFIYFRQLFQTGFRYGGSILGPDDDISFQLGISQLIVLLLAITTYIYVWFRKRRSNTLQVVLFPILLFSLGLFVFIMSFHSTFIWEKIPILQMAQFPWRFLSLNIVILSLLVGFVAFLVNAIKQKPLRLVFGLVLAILLISTNIGFFKPEKYLENNELYYTDSKLIQQHMSGILKDYLPKTAIEQSDSNLSEITLNNQRYDAVDLIKKNGYRSFHIESVKEVKLKIAIYDFIGWKVYLDGKKITHSFDKDTGFIQFNLPSGSHFIEVKITKTPLQLWSDWISFISWLSLGLYVLIQCKNKKL</sequence>
<feature type="transmembrane region" description="Helical" evidence="1">
    <location>
        <begin position="366"/>
        <end position="388"/>
    </location>
</feature>
<organism evidence="2 3">
    <name type="scientific">Candidatus Beckwithbacteria bacterium CG23_combo_of_CG06-09_8_20_14_all_34_8</name>
    <dbReference type="NCBI Taxonomy" id="1974497"/>
    <lineage>
        <taxon>Bacteria</taxon>
        <taxon>Candidatus Beckwithiibacteriota</taxon>
    </lineage>
</organism>
<reference evidence="2 3" key="1">
    <citation type="submission" date="2017-09" db="EMBL/GenBank/DDBJ databases">
        <title>Depth-based differentiation of microbial function through sediment-hosted aquifers and enrichment of novel symbionts in the deep terrestrial subsurface.</title>
        <authorList>
            <person name="Probst A.J."/>
            <person name="Ladd B."/>
            <person name="Jarett J.K."/>
            <person name="Geller-Mcgrath D.E."/>
            <person name="Sieber C.M."/>
            <person name="Emerson J.B."/>
            <person name="Anantharaman K."/>
            <person name="Thomas B.C."/>
            <person name="Malmstrom R."/>
            <person name="Stieglmeier M."/>
            <person name="Klingl A."/>
            <person name="Woyke T."/>
            <person name="Ryan C.M."/>
            <person name="Banfield J.F."/>
        </authorList>
    </citation>
    <scope>NUCLEOTIDE SEQUENCE [LARGE SCALE GENOMIC DNA]</scope>
    <source>
        <strain evidence="2">CG23_combo_of_CG06-09_8_20_14_all_34_8</strain>
    </source>
</reference>
<proteinExistence type="predicted"/>
<gene>
    <name evidence="2" type="ORF">COX08_02530</name>
</gene>
<feature type="transmembrane region" description="Helical" evidence="1">
    <location>
        <begin position="326"/>
        <end position="346"/>
    </location>
</feature>
<feature type="transmembrane region" description="Helical" evidence="1">
    <location>
        <begin position="395"/>
        <end position="413"/>
    </location>
</feature>
<protein>
    <recommendedName>
        <fullName evidence="4">Membrane protein 6-pyruvoyl-tetrahydropterin synthase-related domain-containing protein</fullName>
    </recommendedName>
</protein>
<feature type="transmembrane region" description="Helical" evidence="1">
    <location>
        <begin position="73"/>
        <end position="106"/>
    </location>
</feature>
<feature type="transmembrane region" description="Helical" evidence="1">
    <location>
        <begin position="543"/>
        <end position="561"/>
    </location>
</feature>